<sequence length="142" mass="16465">MVLAISLHSSLLTRYKYPRSPNSFNPMFPMLRCTTHKALSSPTRSLPRIRASFRPCSNLWRRRRLASAYLRLELLVLRLKRCSLKLVIWPRKKKTMTVWTAAPVALWTRPNETLSSILRRTGPNQTGNPCYTRRCRGSDCSC</sequence>
<proteinExistence type="predicted"/>
<protein>
    <submittedName>
        <fullName evidence="1">Uncharacterized protein</fullName>
    </submittedName>
</protein>
<evidence type="ECO:0000313" key="1">
    <source>
        <dbReference type="EMBL" id="CAG6755727.1"/>
    </source>
</evidence>
<organism evidence="1">
    <name type="scientific">Cacopsylla melanoneura</name>
    <dbReference type="NCBI Taxonomy" id="428564"/>
    <lineage>
        <taxon>Eukaryota</taxon>
        <taxon>Metazoa</taxon>
        <taxon>Ecdysozoa</taxon>
        <taxon>Arthropoda</taxon>
        <taxon>Hexapoda</taxon>
        <taxon>Insecta</taxon>
        <taxon>Pterygota</taxon>
        <taxon>Neoptera</taxon>
        <taxon>Paraneoptera</taxon>
        <taxon>Hemiptera</taxon>
        <taxon>Sternorrhyncha</taxon>
        <taxon>Psylloidea</taxon>
        <taxon>Psyllidae</taxon>
        <taxon>Psyllinae</taxon>
        <taxon>Cacopsylla</taxon>
    </lineage>
</organism>
<reference evidence="1" key="1">
    <citation type="submission" date="2021-05" db="EMBL/GenBank/DDBJ databases">
        <authorList>
            <person name="Alioto T."/>
            <person name="Alioto T."/>
            <person name="Gomez Garrido J."/>
        </authorList>
    </citation>
    <scope>NUCLEOTIDE SEQUENCE</scope>
</reference>
<dbReference type="EMBL" id="HBUF01345144">
    <property type="protein sequence ID" value="CAG6708585.1"/>
    <property type="molecule type" value="Transcribed_RNA"/>
</dbReference>
<dbReference type="EMBL" id="HBUF01332695">
    <property type="protein sequence ID" value="CAG6697247.1"/>
    <property type="molecule type" value="Transcribed_RNA"/>
</dbReference>
<dbReference type="AlphaFoldDB" id="A0A8D9EJG0"/>
<dbReference type="EMBL" id="HBUF01542854">
    <property type="protein sequence ID" value="CAG6755733.1"/>
    <property type="molecule type" value="Transcribed_RNA"/>
</dbReference>
<accession>A0A8D9EJG0</accession>
<dbReference type="EMBL" id="HBUF01332700">
    <property type="protein sequence ID" value="CAG6697265.1"/>
    <property type="molecule type" value="Transcribed_RNA"/>
</dbReference>
<name>A0A8D9EJG0_9HEMI</name>
<dbReference type="EMBL" id="HBUF01542851">
    <property type="protein sequence ID" value="CAG6755727.1"/>
    <property type="molecule type" value="Transcribed_RNA"/>
</dbReference>